<protein>
    <recommendedName>
        <fullName evidence="5">Lipoprotein</fullName>
    </recommendedName>
</protein>
<evidence type="ECO:0008006" key="5">
    <source>
        <dbReference type="Google" id="ProtNLM"/>
    </source>
</evidence>
<feature type="signal peptide" evidence="2">
    <location>
        <begin position="1"/>
        <end position="19"/>
    </location>
</feature>
<comment type="caution">
    <text evidence="3">The sequence shown here is derived from an EMBL/GenBank/DDBJ whole genome shotgun (WGS) entry which is preliminary data.</text>
</comment>
<evidence type="ECO:0000256" key="1">
    <source>
        <dbReference type="SAM" id="MobiDB-lite"/>
    </source>
</evidence>
<dbReference type="EMBL" id="JBHTNZ010000002">
    <property type="protein sequence ID" value="MFD1460447.1"/>
    <property type="molecule type" value="Genomic_DNA"/>
</dbReference>
<name>A0ABW4D6W1_9BACL</name>
<feature type="region of interest" description="Disordered" evidence="1">
    <location>
        <begin position="29"/>
        <end position="61"/>
    </location>
</feature>
<keyword evidence="2" id="KW-0732">Signal</keyword>
<feature type="compositionally biased region" description="Polar residues" evidence="1">
    <location>
        <begin position="33"/>
        <end position="51"/>
    </location>
</feature>
<dbReference type="PROSITE" id="PS51257">
    <property type="entry name" value="PROKAR_LIPOPROTEIN"/>
    <property type="match status" value="1"/>
</dbReference>
<feature type="chain" id="PRO_5047108770" description="Lipoprotein" evidence="2">
    <location>
        <begin position="20"/>
        <end position="223"/>
    </location>
</feature>
<accession>A0ABW4D6W1</accession>
<proteinExistence type="predicted"/>
<evidence type="ECO:0000313" key="4">
    <source>
        <dbReference type="Proteomes" id="UP001597340"/>
    </source>
</evidence>
<dbReference type="Proteomes" id="UP001597340">
    <property type="component" value="Unassembled WGS sequence"/>
</dbReference>
<reference evidence="4" key="1">
    <citation type="journal article" date="2019" name="Int. J. Syst. Evol. Microbiol.">
        <title>The Global Catalogue of Microorganisms (GCM) 10K type strain sequencing project: providing services to taxonomists for standard genome sequencing and annotation.</title>
        <authorList>
            <consortium name="The Broad Institute Genomics Platform"/>
            <consortium name="The Broad Institute Genome Sequencing Center for Infectious Disease"/>
            <person name="Wu L."/>
            <person name="Ma J."/>
        </authorList>
    </citation>
    <scope>NUCLEOTIDE SEQUENCE [LARGE SCALE GENOMIC DNA]</scope>
    <source>
        <strain evidence="4">CCM 9147</strain>
    </source>
</reference>
<gene>
    <name evidence="3" type="ORF">ACFQ5D_03095</name>
</gene>
<evidence type="ECO:0000256" key="2">
    <source>
        <dbReference type="SAM" id="SignalP"/>
    </source>
</evidence>
<sequence>MKKTLSLTVAAIAAVTLLAGCGTDKTAIKDETPTQAKVESQPAKETSNAEPATTKEGAAPVEAEKKPDDIWTYYNDAKWSDTWNGVKSSIEKVVVTDRAPKKEDPNDFTASAVGGKFKIEYTTAVGVKFKIENTTKNLYTTYPDKAELVTSTGEQVQADMVISDHIGGEIEEGVIKDGIIFWFLKPGHASDIKWIKMKWYVTEGDGLGMNQKRKEYSVKLELK</sequence>
<keyword evidence="4" id="KW-1185">Reference proteome</keyword>
<organism evidence="3 4">
    <name type="scientific">Paenibacillus farraposensis</name>
    <dbReference type="NCBI Taxonomy" id="2807095"/>
    <lineage>
        <taxon>Bacteria</taxon>
        <taxon>Bacillati</taxon>
        <taxon>Bacillota</taxon>
        <taxon>Bacilli</taxon>
        <taxon>Bacillales</taxon>
        <taxon>Paenibacillaceae</taxon>
        <taxon>Paenibacillus</taxon>
    </lineage>
</organism>
<dbReference type="RefSeq" id="WP_229526420.1">
    <property type="nucleotide sequence ID" value="NZ_JAFFQR010000112.1"/>
</dbReference>
<evidence type="ECO:0000313" key="3">
    <source>
        <dbReference type="EMBL" id="MFD1460447.1"/>
    </source>
</evidence>